<dbReference type="EnsemblMetazoa" id="CJA08006.1">
    <property type="protein sequence ID" value="CJA08006.1"/>
    <property type="gene ID" value="WBGene00127210"/>
</dbReference>
<protein>
    <submittedName>
        <fullName evidence="1">Uncharacterized protein</fullName>
    </submittedName>
</protein>
<sequence length="140" mass="16244">MSSIPYEFYSVAVLFRAVLFRSMIQNLQKQNNDLALKVDSEQKNLVETRAMVPEECRKMFADEMALRLKHSIDAELYPAVPECGFGAEEAKKVIQERVERQMEDKRSMDEIARTVQKKNDENSILRENVLQMAQKLLDAM</sequence>
<organism evidence="1 2">
    <name type="scientific">Caenorhabditis japonica</name>
    <dbReference type="NCBI Taxonomy" id="281687"/>
    <lineage>
        <taxon>Eukaryota</taxon>
        <taxon>Metazoa</taxon>
        <taxon>Ecdysozoa</taxon>
        <taxon>Nematoda</taxon>
        <taxon>Chromadorea</taxon>
        <taxon>Rhabditida</taxon>
        <taxon>Rhabditina</taxon>
        <taxon>Rhabditomorpha</taxon>
        <taxon>Rhabditoidea</taxon>
        <taxon>Rhabditidae</taxon>
        <taxon>Peloderinae</taxon>
        <taxon>Caenorhabditis</taxon>
    </lineage>
</organism>
<evidence type="ECO:0000313" key="2">
    <source>
        <dbReference type="Proteomes" id="UP000005237"/>
    </source>
</evidence>
<reference evidence="1" key="2">
    <citation type="submission" date="2022-06" db="UniProtKB">
        <authorList>
            <consortium name="EnsemblMetazoa"/>
        </authorList>
    </citation>
    <scope>IDENTIFICATION</scope>
    <source>
        <strain evidence="1">DF5081</strain>
    </source>
</reference>
<keyword evidence="2" id="KW-1185">Reference proteome</keyword>
<evidence type="ECO:0000313" key="1">
    <source>
        <dbReference type="EnsemblMetazoa" id="CJA08006.1"/>
    </source>
</evidence>
<reference evidence="2" key="1">
    <citation type="submission" date="2010-08" db="EMBL/GenBank/DDBJ databases">
        <authorList>
            <consortium name="Caenorhabditis japonica Sequencing Consortium"/>
            <person name="Wilson R.K."/>
        </authorList>
    </citation>
    <scope>NUCLEOTIDE SEQUENCE [LARGE SCALE GENOMIC DNA]</scope>
    <source>
        <strain evidence="2">DF5081</strain>
    </source>
</reference>
<proteinExistence type="predicted"/>
<name>A0A8R1HQ72_CAEJA</name>
<dbReference type="OMA" id="CEMFENE"/>
<accession>A0A8R1HQ72</accession>
<dbReference type="Proteomes" id="UP000005237">
    <property type="component" value="Unassembled WGS sequence"/>
</dbReference>
<dbReference type="AlphaFoldDB" id="A0A8R1HQ72"/>